<gene>
    <name evidence="4" type="primary">LOC111013186</name>
</gene>
<sequence length="389" mass="43239">MDLIAHPPSPVDIIEVCRVTPSPCSSPEQQSLTPHSLPLTFFDLLWLRFHPIQRLFFYQDTAISSLDAILPKLKTSLSLALRRYLPLAGNLLWPRHSVVPTVEFVEGDAVLLTVVESDADFHHLSSNGFRDVVEYHPLVPELSMSHDRVAVIALQVTVFRNRGFSIGITIHHAVMDGRTSASFVNSWACICNTLQVTGESSIPIATYERTLIEDPISLTEIYLNAWLNQEGPNNRSLNIKLPKISPTLIRCTLELSPQNIQKLKQQLLKQQQQKSSCDSHNSYISSFVAATAYLCVCMAKTEGLKEGKLAIAFPADVRARLNPLLPSNYFGNCLVPRYALMERSEILSENNGAAVAGEAIFEAIRSLEEGVLTGAEEWRFIIDSSNRAA</sequence>
<dbReference type="Pfam" id="PF02458">
    <property type="entry name" value="Transferase"/>
    <property type="match status" value="1"/>
</dbReference>
<dbReference type="AlphaFoldDB" id="A0A6J1CPT2"/>
<keyword evidence="3" id="KW-1185">Reference proteome</keyword>
<dbReference type="RefSeq" id="XP_022143276.1">
    <property type="nucleotide sequence ID" value="XM_022287584.1"/>
</dbReference>
<proteinExistence type="predicted"/>
<organism evidence="3 4">
    <name type="scientific">Momordica charantia</name>
    <name type="common">Bitter gourd</name>
    <name type="synonym">Balsam pear</name>
    <dbReference type="NCBI Taxonomy" id="3673"/>
    <lineage>
        <taxon>Eukaryota</taxon>
        <taxon>Viridiplantae</taxon>
        <taxon>Streptophyta</taxon>
        <taxon>Embryophyta</taxon>
        <taxon>Tracheophyta</taxon>
        <taxon>Spermatophyta</taxon>
        <taxon>Magnoliopsida</taxon>
        <taxon>eudicotyledons</taxon>
        <taxon>Gunneridae</taxon>
        <taxon>Pentapetalae</taxon>
        <taxon>rosids</taxon>
        <taxon>fabids</taxon>
        <taxon>Cucurbitales</taxon>
        <taxon>Cucurbitaceae</taxon>
        <taxon>Momordiceae</taxon>
        <taxon>Momordica</taxon>
    </lineage>
</organism>
<dbReference type="KEGG" id="mcha:111013186"/>
<name>A0A6J1CPT2_MOMCH</name>
<keyword evidence="1" id="KW-0808">Transferase</keyword>
<evidence type="ECO:0000256" key="1">
    <source>
        <dbReference type="ARBA" id="ARBA00022679"/>
    </source>
</evidence>
<keyword evidence="2" id="KW-0012">Acyltransferase</keyword>
<dbReference type="GeneID" id="111013186"/>
<reference evidence="4" key="1">
    <citation type="submission" date="2025-08" db="UniProtKB">
        <authorList>
            <consortium name="RefSeq"/>
        </authorList>
    </citation>
    <scope>IDENTIFICATION</scope>
    <source>
        <strain evidence="4">OHB3-1</strain>
    </source>
</reference>
<dbReference type="SUPFAM" id="SSF52777">
    <property type="entry name" value="CoA-dependent acyltransferases"/>
    <property type="match status" value="1"/>
</dbReference>
<dbReference type="Gene3D" id="3.30.559.10">
    <property type="entry name" value="Chloramphenicol acetyltransferase-like domain"/>
    <property type="match status" value="2"/>
</dbReference>
<evidence type="ECO:0000313" key="4">
    <source>
        <dbReference type="RefSeq" id="XP_022143276.1"/>
    </source>
</evidence>
<accession>A0A6J1CPT2</accession>
<dbReference type="InterPro" id="IPR023213">
    <property type="entry name" value="CAT-like_dom_sf"/>
</dbReference>
<dbReference type="Proteomes" id="UP000504603">
    <property type="component" value="Unplaced"/>
</dbReference>
<protein>
    <submittedName>
        <fullName evidence="4">Phenolic glucoside malonyltransferase 2-like</fullName>
    </submittedName>
</protein>
<dbReference type="PANTHER" id="PTHR31625">
    <property type="match status" value="1"/>
</dbReference>
<dbReference type="InterPro" id="IPR051504">
    <property type="entry name" value="Plant_metabolite_acyltrans"/>
</dbReference>
<evidence type="ECO:0000313" key="3">
    <source>
        <dbReference type="Proteomes" id="UP000504603"/>
    </source>
</evidence>
<dbReference type="OrthoDB" id="1862401at2759"/>
<evidence type="ECO:0000256" key="2">
    <source>
        <dbReference type="ARBA" id="ARBA00023315"/>
    </source>
</evidence>
<dbReference type="GO" id="GO:0016747">
    <property type="term" value="F:acyltransferase activity, transferring groups other than amino-acyl groups"/>
    <property type="evidence" value="ECO:0007669"/>
    <property type="project" value="UniProtKB-ARBA"/>
</dbReference>